<accession>A0AAD7MPY6</accession>
<evidence type="ECO:0000313" key="3">
    <source>
        <dbReference type="Proteomes" id="UP001215598"/>
    </source>
</evidence>
<gene>
    <name evidence="2" type="ORF">B0H16DRAFT_263008</name>
</gene>
<reference evidence="2" key="1">
    <citation type="submission" date="2023-03" db="EMBL/GenBank/DDBJ databases">
        <title>Massive genome expansion in bonnet fungi (Mycena s.s.) driven by repeated elements and novel gene families across ecological guilds.</title>
        <authorList>
            <consortium name="Lawrence Berkeley National Laboratory"/>
            <person name="Harder C.B."/>
            <person name="Miyauchi S."/>
            <person name="Viragh M."/>
            <person name="Kuo A."/>
            <person name="Thoen E."/>
            <person name="Andreopoulos B."/>
            <person name="Lu D."/>
            <person name="Skrede I."/>
            <person name="Drula E."/>
            <person name="Henrissat B."/>
            <person name="Morin E."/>
            <person name="Kohler A."/>
            <person name="Barry K."/>
            <person name="LaButti K."/>
            <person name="Morin E."/>
            <person name="Salamov A."/>
            <person name="Lipzen A."/>
            <person name="Mereny Z."/>
            <person name="Hegedus B."/>
            <person name="Baldrian P."/>
            <person name="Stursova M."/>
            <person name="Weitz H."/>
            <person name="Taylor A."/>
            <person name="Grigoriev I.V."/>
            <person name="Nagy L.G."/>
            <person name="Martin F."/>
            <person name="Kauserud H."/>
        </authorList>
    </citation>
    <scope>NUCLEOTIDE SEQUENCE</scope>
    <source>
        <strain evidence="2">CBHHK182m</strain>
    </source>
</reference>
<name>A0AAD7MPY6_9AGAR</name>
<evidence type="ECO:0000256" key="1">
    <source>
        <dbReference type="SAM" id="MobiDB-lite"/>
    </source>
</evidence>
<proteinExistence type="predicted"/>
<protein>
    <recommendedName>
        <fullName evidence="4">F-box domain-containing protein</fullName>
    </recommendedName>
</protein>
<evidence type="ECO:0000313" key="2">
    <source>
        <dbReference type="EMBL" id="KAJ7726747.1"/>
    </source>
</evidence>
<sequence length="209" mass="23139">MNSSIDYSALLPVELWLACWTLCSRRQLRRLSLVCHLFRSITFPLLLQNQTVDVVALGINEQNWAERVQHLHCVAVRVENLKAAPHATSVRSWTVAFGSRISGSRPRIGPGKLPPRSVRKIRQNRPQEATFSCPLGPQKATFGQGSSHGGSNFRPRLRRGTGAGDGQRPTGSSAFNITFVISVHTGTGQVEEIQRAAGEWRYKNLVKST</sequence>
<dbReference type="Proteomes" id="UP001215598">
    <property type="component" value="Unassembled WGS sequence"/>
</dbReference>
<evidence type="ECO:0008006" key="4">
    <source>
        <dbReference type="Google" id="ProtNLM"/>
    </source>
</evidence>
<dbReference type="EMBL" id="JARKIB010000184">
    <property type="protein sequence ID" value="KAJ7726747.1"/>
    <property type="molecule type" value="Genomic_DNA"/>
</dbReference>
<keyword evidence="3" id="KW-1185">Reference proteome</keyword>
<feature type="region of interest" description="Disordered" evidence="1">
    <location>
        <begin position="134"/>
        <end position="171"/>
    </location>
</feature>
<organism evidence="2 3">
    <name type="scientific">Mycena metata</name>
    <dbReference type="NCBI Taxonomy" id="1033252"/>
    <lineage>
        <taxon>Eukaryota</taxon>
        <taxon>Fungi</taxon>
        <taxon>Dikarya</taxon>
        <taxon>Basidiomycota</taxon>
        <taxon>Agaricomycotina</taxon>
        <taxon>Agaricomycetes</taxon>
        <taxon>Agaricomycetidae</taxon>
        <taxon>Agaricales</taxon>
        <taxon>Marasmiineae</taxon>
        <taxon>Mycenaceae</taxon>
        <taxon>Mycena</taxon>
    </lineage>
</organism>
<dbReference type="AlphaFoldDB" id="A0AAD7MPY6"/>
<comment type="caution">
    <text evidence="2">The sequence shown here is derived from an EMBL/GenBank/DDBJ whole genome shotgun (WGS) entry which is preliminary data.</text>
</comment>